<feature type="domain" description="Metallo-beta-lactamase" evidence="1">
    <location>
        <begin position="37"/>
        <end position="252"/>
    </location>
</feature>
<dbReference type="Pfam" id="PF00753">
    <property type="entry name" value="Lactamase_B"/>
    <property type="match status" value="1"/>
</dbReference>
<comment type="caution">
    <text evidence="2">The sequence shown here is derived from an EMBL/GenBank/DDBJ whole genome shotgun (WGS) entry which is preliminary data.</text>
</comment>
<dbReference type="SMART" id="SM00849">
    <property type="entry name" value="Lactamase_B"/>
    <property type="match status" value="1"/>
</dbReference>
<dbReference type="PANTHER" id="PTHR23131">
    <property type="entry name" value="ENDORIBONUCLEASE LACTB2"/>
    <property type="match status" value="1"/>
</dbReference>
<dbReference type="InterPro" id="IPR036866">
    <property type="entry name" value="RibonucZ/Hydroxyglut_hydro"/>
</dbReference>
<proteinExistence type="predicted"/>
<dbReference type="Gene3D" id="3.60.15.10">
    <property type="entry name" value="Ribonuclease Z/Hydroxyacylglutathione hydrolase-like"/>
    <property type="match status" value="1"/>
</dbReference>
<keyword evidence="2" id="KW-0378">Hydrolase</keyword>
<evidence type="ECO:0000259" key="1">
    <source>
        <dbReference type="SMART" id="SM00849"/>
    </source>
</evidence>
<dbReference type="InterPro" id="IPR050662">
    <property type="entry name" value="Sec-metab_biosynth-thioest"/>
</dbReference>
<keyword evidence="3" id="KW-1185">Reference proteome</keyword>
<dbReference type="EMBL" id="MWIH01000008">
    <property type="protein sequence ID" value="OQO89992.1"/>
    <property type="molecule type" value="Genomic_DNA"/>
</dbReference>
<sequence>MRPLDDGARHWTEPGIYSVAPGVHRIPLPMPNSGLKAVNVYAIIDGDALTLIDSGWACDEAHEALEKALSGLGAGLGDVSEFLITHVHRDHYTLALPVRREHGTPVALGAREEPALRAVATPGRPPMADQLPLLRRAGGDAVITLLTEAFAATPPPTDDTVWEQPDEWLREGRRRTVGGRTLDVLATPGHTAGHVVFSDRAEGLQFTGDHVLPHITPSVGLHAAPVPLPLRDFLESLRRVRALPDARMLPAHGPTGASVHARVDELLRHHDRRLDDIAHTVSLGAHTAYEVALRLPWTRHETALSDLDPFNQALAVLEVAAHLDLLVARATLTGTDDGVLRTYRA</sequence>
<gene>
    <name evidence="2" type="ORF">B1813_19365</name>
</gene>
<dbReference type="InterPro" id="IPR036388">
    <property type="entry name" value="WH-like_DNA-bd_sf"/>
</dbReference>
<protein>
    <submittedName>
        <fullName evidence="2">MBL fold metallo-hydrolase</fullName>
    </submittedName>
</protein>
<name>A0A1V8ZYN2_SACPI</name>
<evidence type="ECO:0000313" key="2">
    <source>
        <dbReference type="EMBL" id="OQO89992.1"/>
    </source>
</evidence>
<reference evidence="2 3" key="1">
    <citation type="submission" date="2017-02" db="EMBL/GenBank/DDBJ databases">
        <title>Draft genome of Saccharomonospora sp. 154.</title>
        <authorList>
            <person name="Alonso-Carmona G.S."/>
            <person name="De La Haba R."/>
            <person name="Vera-Gargallo B."/>
            <person name="Sandoval-Trujillo A.H."/>
            <person name="Ramirez-Duran N."/>
            <person name="Ventosa A."/>
        </authorList>
    </citation>
    <scope>NUCLEOTIDE SEQUENCE [LARGE SCALE GENOMIC DNA]</scope>
    <source>
        <strain evidence="2 3">LRS4.154</strain>
    </source>
</reference>
<organism evidence="2 3">
    <name type="scientific">Saccharomonospora piscinae</name>
    <dbReference type="NCBI Taxonomy" id="687388"/>
    <lineage>
        <taxon>Bacteria</taxon>
        <taxon>Bacillati</taxon>
        <taxon>Actinomycetota</taxon>
        <taxon>Actinomycetes</taxon>
        <taxon>Pseudonocardiales</taxon>
        <taxon>Pseudonocardiaceae</taxon>
        <taxon>Saccharomonospora</taxon>
    </lineage>
</organism>
<dbReference type="PANTHER" id="PTHR23131:SF4">
    <property type="entry name" value="METALLO-BETA-LACTAMASE SUPERFAMILY POTEIN"/>
    <property type="match status" value="1"/>
</dbReference>
<dbReference type="Proteomes" id="UP000192591">
    <property type="component" value="Unassembled WGS sequence"/>
</dbReference>
<dbReference type="STRING" id="1962155.B1813_19365"/>
<dbReference type="AlphaFoldDB" id="A0A1V8ZYN2"/>
<evidence type="ECO:0000313" key="3">
    <source>
        <dbReference type="Proteomes" id="UP000192591"/>
    </source>
</evidence>
<accession>A0A1V8ZYN2</accession>
<dbReference type="GO" id="GO:0016787">
    <property type="term" value="F:hydrolase activity"/>
    <property type="evidence" value="ECO:0007669"/>
    <property type="project" value="UniProtKB-KW"/>
</dbReference>
<dbReference type="InterPro" id="IPR001279">
    <property type="entry name" value="Metallo-B-lactamas"/>
</dbReference>
<dbReference type="RefSeq" id="WP_081194331.1">
    <property type="nucleotide sequence ID" value="NZ_MWIH01000008.1"/>
</dbReference>
<dbReference type="SUPFAM" id="SSF56281">
    <property type="entry name" value="Metallo-hydrolase/oxidoreductase"/>
    <property type="match status" value="1"/>
</dbReference>
<dbReference type="Gene3D" id="1.10.10.10">
    <property type="entry name" value="Winged helix-like DNA-binding domain superfamily/Winged helix DNA-binding domain"/>
    <property type="match status" value="1"/>
</dbReference>